<name>A0A9J5WWA1_SOLCO</name>
<dbReference type="EMBL" id="JACXVP010000010">
    <property type="protein sequence ID" value="KAG5580066.1"/>
    <property type="molecule type" value="Genomic_DNA"/>
</dbReference>
<dbReference type="AlphaFoldDB" id="A0A9J5WWA1"/>
<accession>A0A9J5WWA1</accession>
<protein>
    <submittedName>
        <fullName evidence="2">Uncharacterized protein</fullName>
    </submittedName>
</protein>
<feature type="compositionally biased region" description="Acidic residues" evidence="1">
    <location>
        <begin position="12"/>
        <end position="32"/>
    </location>
</feature>
<reference evidence="2 3" key="1">
    <citation type="submission" date="2020-09" db="EMBL/GenBank/DDBJ databases">
        <title>De no assembly of potato wild relative species, Solanum commersonii.</title>
        <authorList>
            <person name="Cho K."/>
        </authorList>
    </citation>
    <scope>NUCLEOTIDE SEQUENCE [LARGE SCALE GENOMIC DNA]</scope>
    <source>
        <strain evidence="2">LZ3.2</strain>
        <tissue evidence="2">Leaf</tissue>
    </source>
</reference>
<gene>
    <name evidence="2" type="ORF">H5410_050693</name>
</gene>
<proteinExistence type="predicted"/>
<evidence type="ECO:0000256" key="1">
    <source>
        <dbReference type="SAM" id="MobiDB-lite"/>
    </source>
</evidence>
<organism evidence="2 3">
    <name type="scientific">Solanum commersonii</name>
    <name type="common">Commerson's wild potato</name>
    <name type="synonym">Commerson's nightshade</name>
    <dbReference type="NCBI Taxonomy" id="4109"/>
    <lineage>
        <taxon>Eukaryota</taxon>
        <taxon>Viridiplantae</taxon>
        <taxon>Streptophyta</taxon>
        <taxon>Embryophyta</taxon>
        <taxon>Tracheophyta</taxon>
        <taxon>Spermatophyta</taxon>
        <taxon>Magnoliopsida</taxon>
        <taxon>eudicotyledons</taxon>
        <taxon>Gunneridae</taxon>
        <taxon>Pentapetalae</taxon>
        <taxon>asterids</taxon>
        <taxon>lamiids</taxon>
        <taxon>Solanales</taxon>
        <taxon>Solanaceae</taxon>
        <taxon>Solanoideae</taxon>
        <taxon>Solaneae</taxon>
        <taxon>Solanum</taxon>
    </lineage>
</organism>
<dbReference type="Proteomes" id="UP000824120">
    <property type="component" value="Chromosome 10"/>
</dbReference>
<feature type="region of interest" description="Disordered" evidence="1">
    <location>
        <begin position="1"/>
        <end position="73"/>
    </location>
</feature>
<feature type="compositionally biased region" description="Acidic residues" evidence="1">
    <location>
        <begin position="51"/>
        <end position="62"/>
    </location>
</feature>
<evidence type="ECO:0000313" key="2">
    <source>
        <dbReference type="EMBL" id="KAG5580066.1"/>
    </source>
</evidence>
<sequence length="73" mass="8379">MNAFQDCSDGGYEYDNDGDYECYDDSHDEEANGNESYYFGGEVEKNGDYSSYDEEGEDEEPYDGSYRKDGENE</sequence>
<keyword evidence="3" id="KW-1185">Reference proteome</keyword>
<evidence type="ECO:0000313" key="3">
    <source>
        <dbReference type="Proteomes" id="UP000824120"/>
    </source>
</evidence>
<comment type="caution">
    <text evidence="2">The sequence shown here is derived from an EMBL/GenBank/DDBJ whole genome shotgun (WGS) entry which is preliminary data.</text>
</comment>